<dbReference type="VEuPathDB" id="PlasmoDB:PfSN01_080037400"/>
<evidence type="ECO:0000256" key="2">
    <source>
        <dbReference type="SAM" id="Phobius"/>
    </source>
</evidence>
<dbReference type="VEuPathDB" id="PlasmoDB:PfNF135_010005100"/>
<dbReference type="VEuPathDB" id="PlasmoDB:PfCD01_130078400"/>
<dbReference type="Gene3D" id="1.20.58.1930">
    <property type="match status" value="2"/>
</dbReference>
<name>A0A191VZ73_PLAFA</name>
<dbReference type="VEuPathDB" id="PlasmoDB:PfGN01_050037800"/>
<dbReference type="Pfam" id="PF22672">
    <property type="entry name" value="DBL_C"/>
    <property type="match status" value="4"/>
</dbReference>
<dbReference type="InterPro" id="IPR004258">
    <property type="entry name" value="DBL"/>
</dbReference>
<feature type="domain" description="Duffy-binding-like" evidence="7">
    <location>
        <begin position="2308"/>
        <end position="2453"/>
    </location>
</feature>
<feature type="region of interest" description="Disordered" evidence="1">
    <location>
        <begin position="2708"/>
        <end position="2727"/>
    </location>
</feature>
<feature type="compositionally biased region" description="Polar residues" evidence="1">
    <location>
        <begin position="2708"/>
        <end position="2719"/>
    </location>
</feature>
<dbReference type="InterPro" id="IPR008602">
    <property type="entry name" value="Duffy-antigen-binding"/>
</dbReference>
<feature type="domain" description="Duffy-antigen binding" evidence="4">
    <location>
        <begin position="2063"/>
        <end position="2266"/>
    </location>
</feature>
<proteinExistence type="predicted"/>
<sequence>DIVRGRDMFKPNVHDKVEKGLQVVFGKIYNSLPLEAKNHYKDDDGSGNYYKLREDWWTINRDQVWRAITCYIPYYVNYFKKKSDDIIFFTNDGKCGHYEGAPPTNLDYVPQYLRWFDEWAEEFCRIKKIKLENVKKACRDDTKGLYCSLNGYDCTQTIRNKDICIRESKCTDCSVKCNLYEIWLKNQRKEFEKQIKKYINEIKTYESNTGISNTNINNKYYKEFFDELKHENYGTVDKFINLLNEGRYCKEQLPGEEVINFTKADEKGTFYRSDYCQVCPYCGVDCDGTNCKPRRERYPNCENNETYDPPTDVTPTDINVLYSGDEQGIITKKLQDFCRKPTELNENNYQKWKCYYKDEKENKCKVETKSGNSTYKEKITSFDEFFDLWVRNFLIDTIKWENEVKTCINNTTNADCNNECNKNCVCFDKWVKQKEQEWNSIKKLLRKKYNIPQQYYHNINNLFDFFFFPVMYKLKEEAKWKELKENLKKQIASSKANNGTKDSESAIELLLDHLKETATICKDNNTNEGCVSSKKSKTNPCVNNTSGGAKHRTVKQIAQYYKRIAHKQLNERGSRSALKGDASQGQYERKGDADDFKDICNITQDHSNAEKRSLNPCNGKNQKRFNVGTEWSFKDNNEKRTHPEVYMPPRREHMCTSNLEHLDIRSKGLTGTNAGHSLLGDVLLAAKYEAKNIKELYEKNKGPRGLNDENDKATVCRAMKYSFADIGDIIRGRDMWVQNKDFRDLQTKLEKIFGHIHTSLKDKGNQKYKDDAPKYLKLREDWWEANRDQVWKAMKCKTNGVDITCDSDHTPLDDYVPQRLRWMTEWAEWFCKMQSQEYDKLVTGCGKCKVDDGKCTKETQYCIDCKTSCDAYKKEIEKWEKQWNTISNKYDELYKKALDSVNGDGKGAKSTPIGTKDEKDVVDFLKQLLPRNSAAARVRVIRVAAPVRVIRAAAPVRVKRAAAPVRFKRVAAPVRFKRVAGSSPTRVTATTQKTPYSTAAGYIHQELPNMDCQKQTQFCKKRNGVTSTSGTDKDKEYAFREKPHDHDDKCGCDSRTAPVVPRKKQEDKPCDIVKPLLKDKGETDEIEKCNGKYKDGYHTYPSWKCGIEKIKNGDGACMPPRRQKLCVINLQYLNDQTSDGLRKAFIQCAAVETFFLWHKYKKDKNGGTEAQQKLESGEIPEEFKRQMFYTFGDYRDLCLDKNIGSDVSDVESKIKGVFSNNGSKSPHGLKRDEWWQKYGEDIWEGMLCSLSNAVYSRDKGSIKNKNTFEKVTFNGDKTTTLEKFAQRPQFLRWMIEWGEDFCKKRKEQVETLKGQCTKCDVSDIDGTCDKTGEGCKQCTIACEAYKSFIENWKKQWTQQSEKYQKLYNKAEKNDNIGCTEQEKLVVEYLSQLRTNSGTSDGADTTFNSAGAYVKHQGYTGDCQQQTDFTISGNNDNYAFEPYPYDHEDKCNCKIDIPAQEKKKDDVCDKVKTILANNDRISGRIESCNAKKDYPPWKNDASLVEDNRTWMPPRRHKLCVSSLTQEGKITNKQDIRTKFINCAAIETHFAWHRYKEVNDKAESELKIGKIPEGFKKQMYYTFGDFRDIFFGTDISSCQKIKSTSRTIKSILGDQATTEKGDKLIEDNEKHKEWWKEHGKEIWEGMLCAVTNSLTVAVKRAKIKKDYSYDELKNPSNGTPSLEEFSSRPQFLRWMTEWGEEFCKKRKEQVETLKGQCTKCDVSDIDGTCDKTGEGCKQCTIACEAYKKLIEKWRPQWEIQRSKYSDLYQKAQKGTKGSTEQEKYVLNYLSDLSKFPGSSDKYSTAGKYINAKGYIQDCKEQKNFDENKNGGRKEDYALRNYPNDYEKQCTCKPKALPPPPVQPPQQPPQPKLGRSEEGSPDIIIPRADDNDNRSGSDSEGDEDAEDGDGEDDQDEDVDDQDGGDEEDNNEDGAEEEHHDVDGGVARILQPLAPGEEIHSDEEEEDDEGSDDEGSDDDNLENEEEEEEEVEDPPADTAVEGPKEGPPVKVCSIVNNILTDKDKLQEACPTKYVNGHEKFPNWKCIPSGTTSGGSGESTTSGATTGGLCIPPRRRKLYVGKLEEWANNSGSDTQASGQATLSSSPSHSRDDDLVKAFVESAAVETFFAWHEYKEEKKREDIEKRQGENGLFVNTSSEPDELDNQLKNGEIPEEFLRQMFYTLGDYRDLCVGKTPDGIDTVSASGNTNGESDMQKIKTAIESVLKPSVPPKPGDQTRESWWERNAKDIWDGMLCALSYDTKTKIKNQDVYTQLTSTGKKNTYESVTFKGGFNENCTKLTDFEKRPTFFRWLEEWGEEFCRKQKHKLYIIKKDCYKNGNKDCSGDGLKCDEPVPDKKDIFKPLNCPSCTNSCSSYRKWIKKKRTEYQEQENAYDKQKTDAGRNNDNGFCGTLGTYGTAADFLNRLKKGPCKKDNGESNGNDHEEDEIKFDKPDVTFKHTNLCDPCPEFKIKCENGNCGGGTENKCLKGKITKQDIESMKTNTQDVVMRVSDNSKNGFKGEGLKDACEHANIFKGIKENKWKCGEYCGVDICTLEKTNTNAAGKEHIIMKEFVKRWLENFFEDYNKIKHKISHCTKNGKGSKCIKGCALEWLKKKKDEWQKIKEHYLKQYTENNGDDGNNLSSFLEQGLFYNEVHKAIKPCPTLDNFEKSKKCTETANTVNEKGKGSNKKDGVLCLLENLKKEIEQCNSVENSVEISGENQKTPCQNLTPPDDEDLLLEETENPVGKQQPSFCPQTPAQQEEKGDCDPAQTTPKKPAAGGEQTNPQEEEKVLPPSAPAPADQPFDPTILQTTIPFGIALALGSIAFLFLK</sequence>
<dbReference type="VEuPathDB" id="PlasmoDB:PfML01_000059800"/>
<feature type="domain" description="Duffy-binding-like" evidence="7">
    <location>
        <begin position="118"/>
        <end position="273"/>
    </location>
</feature>
<feature type="region of interest" description="Disordered" evidence="1">
    <location>
        <begin position="2045"/>
        <end position="2065"/>
    </location>
</feature>
<feature type="region of interest" description="Disordered" evidence="1">
    <location>
        <begin position="2083"/>
        <end position="2105"/>
    </location>
</feature>
<dbReference type="VEuPathDB" id="PlasmoDB:PfIT_030029700"/>
<dbReference type="VEuPathDB" id="PlasmoDB:PF3D7_0800300"/>
<feature type="domain" description="Duffy-antigen binding" evidence="4">
    <location>
        <begin position="1"/>
        <end position="114"/>
    </location>
</feature>
<accession>A0A191VZ73</accession>
<dbReference type="VEuPathDB" id="PlasmoDB:PfKE01_070035100"/>
<dbReference type="InterPro" id="IPR041480">
    <property type="entry name" value="CIDR1_gamma"/>
</dbReference>
<feature type="compositionally biased region" description="Acidic residues" evidence="1">
    <location>
        <begin position="1956"/>
        <end position="1991"/>
    </location>
</feature>
<dbReference type="Pfam" id="PF18562">
    <property type="entry name" value="CIDR1_gamma"/>
    <property type="match status" value="1"/>
</dbReference>
<feature type="compositionally biased region" description="Low complexity" evidence="1">
    <location>
        <begin position="2053"/>
        <end position="2063"/>
    </location>
</feature>
<keyword evidence="2" id="KW-1133">Transmembrane helix</keyword>
<dbReference type="VEuPathDB" id="PlasmoDB:PfML01_040005500"/>
<dbReference type="Pfam" id="PF21807">
    <property type="entry name" value="PfEMP1_CIDRalpha1_dom"/>
    <property type="match status" value="1"/>
</dbReference>
<evidence type="ECO:0000259" key="5">
    <source>
        <dbReference type="Pfam" id="PF18562"/>
    </source>
</evidence>
<dbReference type="VEuPathDB" id="PlasmoDB:PF3D7_0425800"/>
<gene>
    <name evidence="8" type="primary">var</name>
</gene>
<evidence type="ECO:0000313" key="8">
    <source>
        <dbReference type="EMBL" id="ANJ21007.1"/>
    </source>
</evidence>
<dbReference type="VEuPathDB" id="PlasmoDB:PfNF54_040031200"/>
<feature type="domain" description="PfEMP1 CIDRalpha1" evidence="6">
    <location>
        <begin position="316"/>
        <end position="373"/>
    </location>
</feature>
<dbReference type="VEuPathDB" id="PlasmoDB:Pf7G8-2_000096100"/>
<feature type="transmembrane region" description="Helical" evidence="2">
    <location>
        <begin position="2801"/>
        <end position="2822"/>
    </location>
</feature>
<evidence type="ECO:0000259" key="3">
    <source>
        <dbReference type="Pfam" id="PF03011"/>
    </source>
</evidence>
<dbReference type="FunFam" id="1.20.1310.20:FF:000023">
    <property type="entry name" value="Erythrocyte membrane protein 1, PfEMP1"/>
    <property type="match status" value="1"/>
</dbReference>
<feature type="domain" description="Cysteine-rich interdomain region 1 gamma" evidence="5">
    <location>
        <begin position="2496"/>
        <end position="2549"/>
    </location>
</feature>
<dbReference type="VEuPathDB" id="PlasmoDB:PfGB4_110006900"/>
<evidence type="ECO:0000259" key="4">
    <source>
        <dbReference type="Pfam" id="PF05424"/>
    </source>
</evidence>
<dbReference type="VEuPathDB" id="PlasmoDB:PfNF166_000019800"/>
<feature type="domain" description="Duffy-antigen binding" evidence="4">
    <location>
        <begin position="1115"/>
        <end position="1266"/>
    </location>
</feature>
<dbReference type="SUPFAM" id="SSF140924">
    <property type="entry name" value="Duffy binding domain-like"/>
    <property type="match status" value="7"/>
</dbReference>
<reference evidence="8" key="1">
    <citation type="journal article" date="2016" name="EMBO Mol. Med.">
        <title>Plasmodium falciparum var genes expressed in children with severe malaria encode CIDRalpha1 domains.</title>
        <authorList>
            <person name="Jespersen J.S."/>
            <person name="Wang C.W."/>
            <person name="Mkumbaye S.I."/>
            <person name="Minja D.T."/>
            <person name="Petersen B."/>
            <person name="Turner L."/>
            <person name="Petersen J.E."/>
            <person name="Lusingu J.P."/>
            <person name="Theander T.G."/>
            <person name="Lavstsen T."/>
        </authorList>
    </citation>
    <scope>NUCLEOTIDE SEQUENCE</scope>
    <source>
        <strain evidence="8">1939-3</strain>
    </source>
</reference>
<dbReference type="Pfam" id="PF03011">
    <property type="entry name" value="PFEMP"/>
    <property type="match status" value="2"/>
</dbReference>
<dbReference type="Pfam" id="PF05424">
    <property type="entry name" value="Duffy_binding"/>
    <property type="match status" value="5"/>
</dbReference>
<feature type="non-terminal residue" evidence="8">
    <location>
        <position position="2823"/>
    </location>
</feature>
<dbReference type="InterPro" id="IPR054595">
    <property type="entry name" value="DBL_C"/>
</dbReference>
<keyword evidence="2" id="KW-0472">Membrane</keyword>
<protein>
    <submittedName>
        <fullName evidence="8">Erythrocyte membrane protein 1</fullName>
    </submittedName>
</protein>
<keyword evidence="2" id="KW-0812">Transmembrane</keyword>
<dbReference type="Gene3D" id="1.20.1310.20">
    <property type="entry name" value="Duffy-antigen binding domain"/>
    <property type="match status" value="5"/>
</dbReference>
<dbReference type="GO" id="GO:0046789">
    <property type="term" value="F:host cell surface receptor binding"/>
    <property type="evidence" value="ECO:0007669"/>
    <property type="project" value="InterPro"/>
</dbReference>
<dbReference type="InterPro" id="IPR042202">
    <property type="entry name" value="Duffy-ag-bd_sf"/>
</dbReference>
<dbReference type="FunFam" id="1.20.58.1930:FF:000001">
    <property type="entry name" value="Erythrocyte membrane protein 1, PfEMP1"/>
    <property type="match status" value="1"/>
</dbReference>
<evidence type="ECO:0000256" key="1">
    <source>
        <dbReference type="SAM" id="MobiDB-lite"/>
    </source>
</evidence>
<dbReference type="VEuPathDB" id="PlasmoDB:PfML01_080005900"/>
<feature type="domain" description="Duffy-binding-like" evidence="3">
    <location>
        <begin position="385"/>
        <end position="527"/>
    </location>
</feature>
<dbReference type="FunFam" id="1.20.58.830:FF:000005">
    <property type="entry name" value="Erythrocyte membrane protein 1, PfEMP1"/>
    <property type="match status" value="1"/>
</dbReference>
<dbReference type="VEuPathDB" id="PlasmoDB:PfNF166_090005000"/>
<dbReference type="InterPro" id="IPR049158">
    <property type="entry name" value="PfEMP1_CIDRalpha1_dom"/>
</dbReference>
<dbReference type="VEuPathDB" id="PlasmoDB:PfGA01_010005600"/>
<dbReference type="GO" id="GO:0016020">
    <property type="term" value="C:membrane"/>
    <property type="evidence" value="ECO:0007669"/>
    <property type="project" value="InterPro"/>
</dbReference>
<dbReference type="Gene3D" id="1.20.58.830">
    <property type="match status" value="5"/>
</dbReference>
<feature type="region of interest" description="Disordered" evidence="1">
    <location>
        <begin position="571"/>
        <end position="590"/>
    </location>
</feature>
<feature type="domain" description="Duffy-antigen binding" evidence="4">
    <location>
        <begin position="645"/>
        <end position="821"/>
    </location>
</feature>
<feature type="region of interest" description="Disordered" evidence="1">
    <location>
        <begin position="2736"/>
        <end position="2798"/>
    </location>
</feature>
<dbReference type="VEuPathDB" id="PlasmoDB:PfTG01_000056300"/>
<feature type="domain" description="Duffy-binding-like" evidence="7">
    <location>
        <begin position="1296"/>
        <end position="1429"/>
    </location>
</feature>
<dbReference type="VEuPathDB" id="PlasmoDB:PfGN01_090042900"/>
<organism evidence="8">
    <name type="scientific">Plasmodium falciparum</name>
    <name type="common">malaria parasite P. falciparum</name>
    <dbReference type="NCBI Taxonomy" id="5833"/>
    <lineage>
        <taxon>Eukaryota</taxon>
        <taxon>Sar</taxon>
        <taxon>Alveolata</taxon>
        <taxon>Apicomplexa</taxon>
        <taxon>Aconoidasida</taxon>
        <taxon>Haemosporida</taxon>
        <taxon>Plasmodiidae</taxon>
        <taxon>Plasmodium</taxon>
        <taxon>Plasmodium (Laverania)</taxon>
    </lineage>
</organism>
<feature type="compositionally biased region" description="Basic and acidic residues" evidence="1">
    <location>
        <begin position="1884"/>
        <end position="1894"/>
    </location>
</feature>
<feature type="domain" description="Duffy-binding-like" evidence="3">
    <location>
        <begin position="2565"/>
        <end position="2704"/>
    </location>
</feature>
<dbReference type="VEuPathDB" id="PlasmoDB:PfSN01_050037800"/>
<feature type="non-terminal residue" evidence="8">
    <location>
        <position position="1"/>
    </location>
</feature>
<feature type="domain" description="Duffy-antigen binding" evidence="4">
    <location>
        <begin position="1509"/>
        <end position="1658"/>
    </location>
</feature>
<dbReference type="VEuPathDB" id="PlasmoDB:PfGB4_040031300"/>
<dbReference type="VEuPathDB" id="PlasmoDB:PfHB3_020005900"/>
<feature type="compositionally biased region" description="Acidic residues" evidence="1">
    <location>
        <begin position="1896"/>
        <end position="1932"/>
    </location>
</feature>
<dbReference type="VEuPathDB" id="PlasmoDB:PfSD01_020005700"/>
<feature type="compositionally biased region" description="Polar residues" evidence="1">
    <location>
        <begin position="2083"/>
        <end position="2102"/>
    </location>
</feature>
<evidence type="ECO:0000259" key="6">
    <source>
        <dbReference type="Pfam" id="PF21807"/>
    </source>
</evidence>
<dbReference type="FunFam" id="1.20.58.1930:FF:000002">
    <property type="entry name" value="Erythrocyte membrane protein 1, PfEMP1"/>
    <property type="match status" value="1"/>
</dbReference>
<feature type="region of interest" description="Disordered" evidence="1">
    <location>
        <begin position="1846"/>
        <end position="2006"/>
    </location>
</feature>
<feature type="compositionally biased region" description="Polar residues" evidence="1">
    <location>
        <begin position="2739"/>
        <end position="2752"/>
    </location>
</feature>
<feature type="domain" description="Duffy-binding-like" evidence="7">
    <location>
        <begin position="1695"/>
        <end position="1821"/>
    </location>
</feature>
<evidence type="ECO:0000259" key="7">
    <source>
        <dbReference type="Pfam" id="PF22672"/>
    </source>
</evidence>
<feature type="compositionally biased region" description="Pro residues" evidence="1">
    <location>
        <begin position="1853"/>
        <end position="1868"/>
    </location>
</feature>
<dbReference type="EMBL" id="KX154887">
    <property type="protein sequence ID" value="ANJ21007.1"/>
    <property type="molecule type" value="Genomic_DNA"/>
</dbReference>
<dbReference type="VEuPathDB" id="PlasmoDB:PfGN01_000022200"/>